<gene>
    <name evidence="3" type="ORF">DIU77_005835</name>
</gene>
<dbReference type="GO" id="GO:0046872">
    <property type="term" value="F:metal ion binding"/>
    <property type="evidence" value="ECO:0007669"/>
    <property type="project" value="UniProtKB-KW"/>
</dbReference>
<keyword evidence="2" id="KW-0503">Monooxygenase</keyword>
<dbReference type="PANTHER" id="PTHR46696">
    <property type="entry name" value="P450, PUTATIVE (EUROFUNG)-RELATED"/>
    <property type="match status" value="1"/>
</dbReference>
<accession>A0ABD6FEU3</accession>
<comment type="caution">
    <text evidence="3">The sequence shown here is derived from an EMBL/GenBank/DDBJ whole genome shotgun (WGS) entry which is preliminary data.</text>
</comment>
<dbReference type="AlphaFoldDB" id="A0ABD6FEU3"/>
<dbReference type="Pfam" id="PF00067">
    <property type="entry name" value="p450"/>
    <property type="match status" value="1"/>
</dbReference>
<dbReference type="PROSITE" id="PS00086">
    <property type="entry name" value="CYTOCHROME_P450"/>
    <property type="match status" value="1"/>
</dbReference>
<evidence type="ECO:0000256" key="2">
    <source>
        <dbReference type="RuleBase" id="RU000461"/>
    </source>
</evidence>
<keyword evidence="2" id="KW-0349">Heme</keyword>
<dbReference type="InterPro" id="IPR017972">
    <property type="entry name" value="Cyt_P450_CS"/>
</dbReference>
<dbReference type="PANTHER" id="PTHR46696:SF1">
    <property type="entry name" value="CYTOCHROME P450 YJIB-RELATED"/>
    <property type="match status" value="1"/>
</dbReference>
<dbReference type="SUPFAM" id="SSF48264">
    <property type="entry name" value="Cytochrome P450"/>
    <property type="match status" value="1"/>
</dbReference>
<organism evidence="3 4">
    <name type="scientific">Thermocrispum agreste</name>
    <dbReference type="NCBI Taxonomy" id="37925"/>
    <lineage>
        <taxon>Bacteria</taxon>
        <taxon>Bacillati</taxon>
        <taxon>Actinomycetota</taxon>
        <taxon>Actinomycetes</taxon>
        <taxon>Pseudonocardiales</taxon>
        <taxon>Pseudonocardiaceae</taxon>
        <taxon>Thermocrispum</taxon>
    </lineage>
</organism>
<evidence type="ECO:0000313" key="3">
    <source>
        <dbReference type="EMBL" id="MFO7191745.1"/>
    </source>
</evidence>
<keyword evidence="2" id="KW-0560">Oxidoreductase</keyword>
<evidence type="ECO:0000256" key="1">
    <source>
        <dbReference type="ARBA" id="ARBA00010617"/>
    </source>
</evidence>
<dbReference type="Gene3D" id="1.10.630.10">
    <property type="entry name" value="Cytochrome P450"/>
    <property type="match status" value="1"/>
</dbReference>
<dbReference type="EMBL" id="QGUI02000047">
    <property type="protein sequence ID" value="MFO7191745.1"/>
    <property type="molecule type" value="Genomic_DNA"/>
</dbReference>
<dbReference type="GO" id="GO:0004497">
    <property type="term" value="F:monooxygenase activity"/>
    <property type="evidence" value="ECO:0007669"/>
    <property type="project" value="UniProtKB-KW"/>
</dbReference>
<proteinExistence type="inferred from homology"/>
<reference evidence="3 4" key="1">
    <citation type="journal article" date="2021" name="BMC Genomics">
        <title>Genome-resolved metagenome and metatranscriptome analyses of thermophilic composting reveal key bacterial players and their metabolic interactions.</title>
        <authorList>
            <person name="Braga L.P.P."/>
            <person name="Pereira R.V."/>
            <person name="Martins L.F."/>
            <person name="Moura L.M.S."/>
            <person name="Sanchez F.B."/>
            <person name="Patane J.S.L."/>
            <person name="da Silva A.M."/>
            <person name="Setubal J.C."/>
        </authorList>
    </citation>
    <scope>NUCLEOTIDE SEQUENCE [LARGE SCALE GENOMIC DNA]</scope>
    <source>
        <strain evidence="3">ZC4RG45</strain>
    </source>
</reference>
<keyword evidence="2" id="KW-0408">Iron</keyword>
<comment type="similarity">
    <text evidence="1 2">Belongs to the cytochrome P450 family.</text>
</comment>
<keyword evidence="2" id="KW-0479">Metal-binding</keyword>
<dbReference type="InterPro" id="IPR002397">
    <property type="entry name" value="Cyt_P450_B"/>
</dbReference>
<dbReference type="Proteomes" id="UP000249324">
    <property type="component" value="Unassembled WGS sequence"/>
</dbReference>
<dbReference type="InterPro" id="IPR001128">
    <property type="entry name" value="Cyt_P450"/>
</dbReference>
<name>A0ABD6FEU3_9PSEU</name>
<dbReference type="InterPro" id="IPR036396">
    <property type="entry name" value="Cyt_P450_sf"/>
</dbReference>
<dbReference type="PRINTS" id="PR00359">
    <property type="entry name" value="BP450"/>
</dbReference>
<evidence type="ECO:0000313" key="4">
    <source>
        <dbReference type="Proteomes" id="UP000249324"/>
    </source>
</evidence>
<sequence length="87" mass="9876">MPREQAFHDPDRLLVDRASEGPHLAFGKGEHFCLGAPIARLETRVGITTWLRRTKEITLDIDPDDVEYLPSFAQHGIVRLPLRFTPA</sequence>
<protein>
    <submittedName>
        <fullName evidence="3">Cytochrome P450</fullName>
    </submittedName>
</protein>